<accession>A0A845L938</accession>
<evidence type="ECO:0000256" key="4">
    <source>
        <dbReference type="ARBA" id="ARBA00023004"/>
    </source>
</evidence>
<comment type="similarity">
    <text evidence="5">Belongs to the bacterioferritin family.</text>
</comment>
<dbReference type="EMBL" id="WXEX01000007">
    <property type="protein sequence ID" value="MZP43257.1"/>
    <property type="molecule type" value="Genomic_DNA"/>
</dbReference>
<dbReference type="Pfam" id="PF00210">
    <property type="entry name" value="Ferritin"/>
    <property type="match status" value="1"/>
</dbReference>
<dbReference type="Proteomes" id="UP000471031">
    <property type="component" value="Unassembled WGS sequence"/>
</dbReference>
<evidence type="ECO:0000256" key="3">
    <source>
        <dbReference type="ARBA" id="ARBA00022723"/>
    </source>
</evidence>
<name>A0A845L938_HELGE</name>
<dbReference type="GO" id="GO:0006879">
    <property type="term" value="P:intracellular iron ion homeostasis"/>
    <property type="evidence" value="ECO:0007669"/>
    <property type="project" value="UniProtKB-KW"/>
</dbReference>
<feature type="binding site" evidence="6">
    <location>
        <position position="130"/>
    </location>
    <ligand>
        <name>Fe cation</name>
        <dbReference type="ChEBI" id="CHEBI:24875"/>
        <label>2</label>
    </ligand>
</feature>
<feature type="binding site" description="axial binding residue" evidence="6">
    <location>
        <position position="52"/>
    </location>
    <ligand>
        <name>heme b</name>
        <dbReference type="ChEBI" id="CHEBI:60344"/>
        <note>ligand shared between dimeric partners</note>
    </ligand>
    <ligandPart>
        <name>Fe</name>
        <dbReference type="ChEBI" id="CHEBI:18248"/>
    </ligandPart>
</feature>
<feature type="binding site" evidence="6">
    <location>
        <position position="51"/>
    </location>
    <ligand>
        <name>Fe cation</name>
        <dbReference type="ChEBI" id="CHEBI:24875"/>
        <label>2</label>
    </ligand>
</feature>
<evidence type="ECO:0000259" key="7">
    <source>
        <dbReference type="PROSITE" id="PS50905"/>
    </source>
</evidence>
<dbReference type="GO" id="GO:0006826">
    <property type="term" value="P:iron ion transport"/>
    <property type="evidence" value="ECO:0007669"/>
    <property type="project" value="InterPro"/>
</dbReference>
<comment type="function">
    <text evidence="5">Iron-storage protein, whose ferroxidase center binds Fe(2+), oxidizes it using dioxygen to Fe(3+), and participates in the subsequent Fe(3+) oxide mineral core formation within the central cavity of the BFR protein shell.</text>
</comment>
<dbReference type="PROSITE" id="PS50905">
    <property type="entry name" value="FERRITIN_LIKE"/>
    <property type="match status" value="1"/>
</dbReference>
<dbReference type="AlphaFoldDB" id="A0A845L938"/>
<dbReference type="GO" id="GO:0008199">
    <property type="term" value="F:ferric iron binding"/>
    <property type="evidence" value="ECO:0007669"/>
    <property type="project" value="InterPro"/>
</dbReference>
<dbReference type="PIRSF" id="PIRSF002560">
    <property type="entry name" value="Bacterioferritin"/>
    <property type="match status" value="1"/>
</dbReference>
<dbReference type="GO" id="GO:0005829">
    <property type="term" value="C:cytosol"/>
    <property type="evidence" value="ECO:0007669"/>
    <property type="project" value="TreeGrafter"/>
</dbReference>
<feature type="binding site" evidence="6">
    <location>
        <position position="127"/>
    </location>
    <ligand>
        <name>Fe cation</name>
        <dbReference type="ChEBI" id="CHEBI:24875"/>
        <label>1</label>
    </ligand>
</feature>
<dbReference type="InterPro" id="IPR008331">
    <property type="entry name" value="Ferritin_DPS_dom"/>
</dbReference>
<dbReference type="OrthoDB" id="9792238at2"/>
<evidence type="ECO:0000256" key="5">
    <source>
        <dbReference type="PIRNR" id="PIRNR002560"/>
    </source>
</evidence>
<dbReference type="InterPro" id="IPR009078">
    <property type="entry name" value="Ferritin-like_SF"/>
</dbReference>
<keyword evidence="4 5" id="KW-0408">Iron</keyword>
<dbReference type="PANTHER" id="PTHR30295:SF0">
    <property type="entry name" value="BACTERIOFERRITIN"/>
    <property type="match status" value="1"/>
</dbReference>
<feature type="binding site" evidence="6">
    <location>
        <position position="54"/>
    </location>
    <ligand>
        <name>Fe cation</name>
        <dbReference type="ChEBI" id="CHEBI:24875"/>
        <label>1</label>
    </ligand>
</feature>
<feature type="domain" description="Ferritin-like diiron" evidence="7">
    <location>
        <begin position="1"/>
        <end position="145"/>
    </location>
</feature>
<dbReference type="CDD" id="cd00907">
    <property type="entry name" value="Bacterioferritin"/>
    <property type="match status" value="1"/>
</dbReference>
<comment type="catalytic activity">
    <reaction evidence="5">
        <text>4 Fe(2+) + O2 + 4 H(+) = 4 Fe(3+) + 2 H2O</text>
        <dbReference type="Rhea" id="RHEA:11148"/>
        <dbReference type="ChEBI" id="CHEBI:15377"/>
        <dbReference type="ChEBI" id="CHEBI:15378"/>
        <dbReference type="ChEBI" id="CHEBI:15379"/>
        <dbReference type="ChEBI" id="CHEBI:29033"/>
        <dbReference type="ChEBI" id="CHEBI:29034"/>
        <dbReference type="EC" id="1.16.3.1"/>
    </reaction>
</comment>
<dbReference type="Gene3D" id="1.20.1260.10">
    <property type="match status" value="1"/>
</dbReference>
<sequence>MKGNPQLIQALNELLADELSAINQYMVHSEMCANWGYVKLHEQYERRAIDEMKHAEKLIARILFLEGTPIVSSLKAIHIGADVVKQLDSDHTAESGAIAAYNAAIKLAGEVNDFATREMLEHILNDEDQHIDKIEELQDQISHMTLPIFLTTQVG</sequence>
<dbReference type="GO" id="GO:0020037">
    <property type="term" value="F:heme binding"/>
    <property type="evidence" value="ECO:0007669"/>
    <property type="project" value="TreeGrafter"/>
</dbReference>
<evidence type="ECO:0000256" key="2">
    <source>
        <dbReference type="ARBA" id="ARBA00022617"/>
    </source>
</evidence>
<comment type="caution">
    <text evidence="8">The sequence shown here is derived from an EMBL/GenBank/DDBJ whole genome shotgun (WGS) entry which is preliminary data.</text>
</comment>
<proteinExistence type="inferred from homology"/>
<dbReference type="InterPro" id="IPR009040">
    <property type="entry name" value="Ferritin-like_diiron"/>
</dbReference>
<dbReference type="GO" id="GO:0004322">
    <property type="term" value="F:ferroxidase activity"/>
    <property type="evidence" value="ECO:0007669"/>
    <property type="project" value="UniProtKB-EC"/>
</dbReference>
<keyword evidence="2" id="KW-0349">Heme</keyword>
<feature type="binding site" evidence="6">
    <location>
        <position position="94"/>
    </location>
    <ligand>
        <name>Fe cation</name>
        <dbReference type="ChEBI" id="CHEBI:24875"/>
        <label>2</label>
    </ligand>
</feature>
<evidence type="ECO:0000256" key="6">
    <source>
        <dbReference type="PIRSR" id="PIRSR002560-1"/>
    </source>
</evidence>
<dbReference type="SUPFAM" id="SSF47240">
    <property type="entry name" value="Ferritin-like"/>
    <property type="match status" value="1"/>
</dbReference>
<dbReference type="NCBIfam" id="TIGR00754">
    <property type="entry name" value="bfr"/>
    <property type="match status" value="1"/>
</dbReference>
<dbReference type="InterPro" id="IPR002024">
    <property type="entry name" value="Bacterioferritin"/>
</dbReference>
<dbReference type="RefSeq" id="WP_161261837.1">
    <property type="nucleotide sequence ID" value="NZ_JAFBDC010000013.1"/>
</dbReference>
<keyword evidence="3 5" id="KW-0479">Metal-binding</keyword>
<feature type="binding site" evidence="6">
    <location>
        <position position="50"/>
    </location>
    <ligand>
        <name>Fe cation</name>
        <dbReference type="ChEBI" id="CHEBI:24875"/>
        <label>3</label>
    </ligand>
</feature>
<organism evidence="8 9">
    <name type="scientific">Heliomicrobium gestii</name>
    <name type="common">Heliobacterium gestii</name>
    <dbReference type="NCBI Taxonomy" id="2699"/>
    <lineage>
        <taxon>Bacteria</taxon>
        <taxon>Bacillati</taxon>
        <taxon>Bacillota</taxon>
        <taxon>Clostridia</taxon>
        <taxon>Eubacteriales</taxon>
        <taxon>Heliobacteriaceae</taxon>
        <taxon>Heliomicrobium</taxon>
    </lineage>
</organism>
<feature type="binding site" evidence="6">
    <location>
        <position position="18"/>
    </location>
    <ligand>
        <name>Fe cation</name>
        <dbReference type="ChEBI" id="CHEBI:24875"/>
        <label>1</label>
    </ligand>
</feature>
<feature type="binding site" evidence="6">
    <location>
        <position position="51"/>
    </location>
    <ligand>
        <name>Fe cation</name>
        <dbReference type="ChEBI" id="CHEBI:24875"/>
        <label>1</label>
    </ligand>
</feature>
<dbReference type="PRINTS" id="PR00601">
    <property type="entry name" value="BACFERRITIN"/>
</dbReference>
<evidence type="ECO:0000256" key="1">
    <source>
        <dbReference type="ARBA" id="ARBA00022434"/>
    </source>
</evidence>
<feature type="binding site" evidence="6">
    <location>
        <position position="127"/>
    </location>
    <ligand>
        <name>Fe cation</name>
        <dbReference type="ChEBI" id="CHEBI:24875"/>
        <label>2</label>
    </ligand>
</feature>
<evidence type="ECO:0000313" key="8">
    <source>
        <dbReference type="EMBL" id="MZP43257.1"/>
    </source>
</evidence>
<dbReference type="EC" id="1.16.3.1" evidence="5"/>
<evidence type="ECO:0000313" key="9">
    <source>
        <dbReference type="Proteomes" id="UP000471031"/>
    </source>
</evidence>
<keyword evidence="9" id="KW-1185">Reference proteome</keyword>
<dbReference type="InterPro" id="IPR012347">
    <property type="entry name" value="Ferritin-like"/>
</dbReference>
<dbReference type="PANTHER" id="PTHR30295">
    <property type="entry name" value="BACTERIOFERRITIN"/>
    <property type="match status" value="1"/>
</dbReference>
<reference evidence="8 9" key="1">
    <citation type="submission" date="2020-01" db="EMBL/GenBank/DDBJ databases">
        <title>Whole genome sequence of Heliobacterium gestii DSM 11169.</title>
        <authorList>
            <person name="Kyndt J.A."/>
            <person name="Meyer T.E."/>
        </authorList>
    </citation>
    <scope>NUCLEOTIDE SEQUENCE [LARGE SCALE GENOMIC DNA]</scope>
    <source>
        <strain evidence="8 9">DSM 11169</strain>
    </source>
</reference>
<protein>
    <recommendedName>
        <fullName evidence="5">Bacterioferritin</fullName>
        <ecNumber evidence="5">1.16.3.1</ecNumber>
    </recommendedName>
</protein>
<gene>
    <name evidence="8" type="primary">bfr</name>
    <name evidence="8" type="ORF">GTO89_09420</name>
</gene>
<keyword evidence="1 5" id="KW-0409">Iron storage</keyword>